<proteinExistence type="predicted"/>
<feature type="compositionally biased region" description="Polar residues" evidence="1">
    <location>
        <begin position="530"/>
        <end position="540"/>
    </location>
</feature>
<feature type="compositionally biased region" description="Basic and acidic residues" evidence="1">
    <location>
        <begin position="879"/>
        <end position="911"/>
    </location>
</feature>
<feature type="compositionally biased region" description="Basic and acidic residues" evidence="1">
    <location>
        <begin position="489"/>
        <end position="502"/>
    </location>
</feature>
<feature type="region of interest" description="Disordered" evidence="1">
    <location>
        <begin position="1003"/>
        <end position="1023"/>
    </location>
</feature>
<feature type="compositionally biased region" description="Basic residues" evidence="1">
    <location>
        <begin position="1159"/>
        <end position="1168"/>
    </location>
</feature>
<feature type="compositionally biased region" description="Basic and acidic residues" evidence="1">
    <location>
        <begin position="763"/>
        <end position="776"/>
    </location>
</feature>
<feature type="region of interest" description="Disordered" evidence="1">
    <location>
        <begin position="1138"/>
        <end position="1173"/>
    </location>
</feature>
<name>A0A0D9QSI6_PLAFR</name>
<evidence type="ECO:0000313" key="3">
    <source>
        <dbReference type="Proteomes" id="UP000054561"/>
    </source>
</evidence>
<dbReference type="OrthoDB" id="387571at2759"/>
<feature type="region of interest" description="Disordered" evidence="1">
    <location>
        <begin position="1329"/>
        <end position="1363"/>
    </location>
</feature>
<keyword evidence="3" id="KW-1185">Reference proteome</keyword>
<feature type="compositionally biased region" description="Low complexity" evidence="1">
    <location>
        <begin position="1350"/>
        <end position="1361"/>
    </location>
</feature>
<dbReference type="GeneID" id="24265683"/>
<dbReference type="OMA" id="MNPMHHT"/>
<dbReference type="Proteomes" id="UP000054561">
    <property type="component" value="Unassembled WGS sequence"/>
</dbReference>
<feature type="region of interest" description="Disordered" evidence="1">
    <location>
        <begin position="476"/>
        <end position="564"/>
    </location>
</feature>
<sequence length="1626" mass="181016">MDQSLESLSYEYIRECLRTNSSYDVSVSKYHEAVKSRQGGRTGRATADGATADGAAADAAAAGGATVDKGAKTMQKSTGKAKANSTMYSLFDMNMVTLYEELLEVFSYNQIVIKNCNFTFSKINKTTYQGRVFVCFVMNGAHVSAPASAPASASSSSSASAAAPASTTSNEHVKIKTEDSNALVTQPDTNPIRRKKSSILHSLKVKGNKVSNVKEVLKDTFDTLIFFMINRYNIKLKINHPYRVKETCSYVIKNEEVYKFLRHDNYFRIDLNKLHYDINDYSFVFKMNITQFSDFFKYIKHIHSCAYLISLLIRIIADKNKIHKYSSQLFFCKRNEECLCNLYMSFVKQNQESFQKIFFNSKLVSMDNIIPSKVSLIEEVKKKIIKRRDLTYPDELFICSFVKSFYTFKVDAAVERKLTAGEDKNGEKQVQGVVDVREANEAVDMGEAVDTSNTNDAVDTSNTNDAVDTANMKNLRDLPFTGKTPPSAHTDRTNDVTHDHILISDATSDEESIKKGDSAKPPCKGIPHTQGEQTYLTYPTKNGEKNETTGKAPDTHLSSSGGNIKGTVSYYSGKGIQVDKKNGENKGVSYLQDPAKKVRWYKMSSSKSGSISKVNNGWHGFIYRNSTRVPFSGAIKGETQVQSGEQLPSASQSQVNTFVSVQNTDQLGKRTRTVDESIVGDQKTGRTVHENVGADSSHNALDGQQFVVINLDDSTCEESSNEVVLDREHRTNEPQADERPTNEPPPTEQPTERVDDDAPITHTEMRQGKKGEEIEKGMAPQSNSHDEGVPPHYGALKRRKTSGELGAETIDTGDVHGRGSVNTPDAAAGLTKDVSYQKKFPQQEKIVYECILGQGRVRQNPNKGHSSRSMSRWTNNRRSAQEALHDKGGWNRSGHDERGEGRHGDKKEEGQKSSTEFYLPPRSSISNNNIGGLCTEQRGTDHKGKYIEVDTRGRKVDTVIGSGMSGRGMVGHTSPNVQAERFPMGGVAVRRRPLTRSMTKRNVVNGGDCQLGEASAPQGSPTQQYHNNYVNKKENYMVNTQDHHSMFNTNELYTEAGKKEMQNIQMIKKINEHFCYLNNSDKMNVIKILCSYRTYLKRIFYYECIKQDYSFEVETCIFYLEYISYNGMDNAVGSCSPGRGSDNPIGRVRSHDDSARRGLGGHHGRRDRRRNDHTMGYAKETLQGEDNTHPHPTFCDQFEQGKKQKLMNKINYYTNKIGALNQIISTYTHITSTYMDQIKKYLELTECIKKFRCSFYYNELDSENEEEMPLGAVPPSRGVLGEVGVVHSGEVGDQVDDLLGGDVWHNGADQTYQDMMDHIHRDMVSQMYSSTANPMSSPPVSPMPSPPVSPMHSPSGSPMHGASLNRMHVASLSPAHGASLSRMHVASVSPMHSPPGSPLHGASLNRMHAASLSPMHGASLSRMHGASLSPLRSVAVNPNAEPECLRSFPEDARAVPAQRFSHQGGQHPSENFLNKNTGDGLTTCRFEPITQGTGIPGHRYINVDKQHRCKSIIKTPFITSYGREVSKPEENENVVVERTLGLVQEEGKDNARQVVHANLHSHPTNRSVLSSTSKWNKGTLEGDYPGTTTVPRGNYNLRNGKRDYQNMRGVTRFNTGAQLCHSPFYN</sequence>
<feature type="region of interest" description="Disordered" evidence="1">
    <location>
        <begin position="1384"/>
        <end position="1403"/>
    </location>
</feature>
<feature type="compositionally biased region" description="Polar residues" evidence="1">
    <location>
        <begin position="180"/>
        <end position="189"/>
    </location>
</feature>
<feature type="compositionally biased region" description="Low complexity" evidence="1">
    <location>
        <begin position="156"/>
        <end position="166"/>
    </location>
</feature>
<feature type="compositionally biased region" description="Pro residues" evidence="1">
    <location>
        <begin position="1336"/>
        <end position="1349"/>
    </location>
</feature>
<protein>
    <submittedName>
        <fullName evidence="2">Uncharacterized protein</fullName>
    </submittedName>
</protein>
<feature type="region of interest" description="Disordered" evidence="1">
    <location>
        <begin position="857"/>
        <end position="937"/>
    </location>
</feature>
<evidence type="ECO:0000256" key="1">
    <source>
        <dbReference type="SAM" id="MobiDB-lite"/>
    </source>
</evidence>
<accession>A0A0D9QSI6</accession>
<organism evidence="2 3">
    <name type="scientific">Plasmodium fragile</name>
    <dbReference type="NCBI Taxonomy" id="5857"/>
    <lineage>
        <taxon>Eukaryota</taxon>
        <taxon>Sar</taxon>
        <taxon>Alveolata</taxon>
        <taxon>Apicomplexa</taxon>
        <taxon>Aconoidasida</taxon>
        <taxon>Haemosporida</taxon>
        <taxon>Plasmodiidae</taxon>
        <taxon>Plasmodium</taxon>
        <taxon>Plasmodium (Plasmodium)</taxon>
    </lineage>
</organism>
<feature type="region of interest" description="Disordered" evidence="1">
    <location>
        <begin position="156"/>
        <end position="189"/>
    </location>
</feature>
<dbReference type="VEuPathDB" id="PlasmoDB:AK88_00369"/>
<feature type="compositionally biased region" description="Polar residues" evidence="1">
    <location>
        <begin position="857"/>
        <end position="878"/>
    </location>
</feature>
<reference evidence="2 3" key="1">
    <citation type="submission" date="2014-03" db="EMBL/GenBank/DDBJ databases">
        <title>The Genome Sequence of Plasmodium fragile nilgiri.</title>
        <authorList>
            <consortium name="The Broad Institute Genomics Platform"/>
            <consortium name="The Broad Institute Genome Sequencing Center for Infectious Disease"/>
            <person name="Neafsey D."/>
            <person name="Duraisingh M."/>
            <person name="Young S.K."/>
            <person name="Zeng Q."/>
            <person name="Gargeya S."/>
            <person name="Abouelleil A."/>
            <person name="Alvarado L."/>
            <person name="Chapman S.B."/>
            <person name="Gainer-Dewar J."/>
            <person name="Goldberg J."/>
            <person name="Griggs A."/>
            <person name="Gujja S."/>
            <person name="Hansen M."/>
            <person name="Howarth C."/>
            <person name="Imamovic A."/>
            <person name="Larimer J."/>
            <person name="Pearson M."/>
            <person name="Poon T.W."/>
            <person name="Priest M."/>
            <person name="Roberts A."/>
            <person name="Saif S."/>
            <person name="Shea T."/>
            <person name="Sykes S."/>
            <person name="Wortman J."/>
            <person name="Nusbaum C."/>
            <person name="Birren B."/>
        </authorList>
    </citation>
    <scope>NUCLEOTIDE SEQUENCE [LARGE SCALE GENOMIC DNA]</scope>
    <source>
        <strain evidence="3">nilgiri</strain>
    </source>
</reference>
<evidence type="ECO:0000313" key="2">
    <source>
        <dbReference type="EMBL" id="KJP89913.1"/>
    </source>
</evidence>
<gene>
    <name evidence="2" type="ORF">AK88_00369</name>
</gene>
<dbReference type="RefSeq" id="XP_012333443.1">
    <property type="nucleotide sequence ID" value="XM_012478020.1"/>
</dbReference>
<feature type="region of interest" description="Disordered" evidence="1">
    <location>
        <begin position="715"/>
        <end position="826"/>
    </location>
</feature>
<feature type="compositionally biased region" description="Basic and acidic residues" evidence="1">
    <location>
        <begin position="724"/>
        <end position="741"/>
    </location>
</feature>
<dbReference type="EMBL" id="KQ001647">
    <property type="protein sequence ID" value="KJP89913.1"/>
    <property type="molecule type" value="Genomic_DNA"/>
</dbReference>